<comment type="caution">
    <text evidence="1">The sequence shown here is derived from an EMBL/GenBank/DDBJ whole genome shotgun (WGS) entry which is preliminary data.</text>
</comment>
<evidence type="ECO:0000313" key="1">
    <source>
        <dbReference type="EMBL" id="CAK5077763.1"/>
    </source>
</evidence>
<evidence type="ECO:0000313" key="2">
    <source>
        <dbReference type="Proteomes" id="UP001497535"/>
    </source>
</evidence>
<dbReference type="Proteomes" id="UP001497535">
    <property type="component" value="Unassembled WGS sequence"/>
</dbReference>
<gene>
    <name evidence="1" type="ORF">MENTE1834_LOCUS24713</name>
</gene>
<proteinExistence type="predicted"/>
<sequence length="211" mass="23815">MPSAQNAPLIFSFNNGNNYTKLPPWRSPSRGTLAFQFRTLTPDGLILYHGMAQCRNFTICDYLAFELIDGHLFMIVNLGSGDIRLQASAKSLNDGLWHSVVMERGGRKDEPIFLGAVPWPDLFSFDQENGNNHQVEAVTVIEMGETAKMKRNFPSSVWTINLRQGFLGCMKNIRLNGINIEIAHMFQSTKLLPTERPTERSLSSKTNKCNY</sequence>
<keyword evidence="2" id="KW-1185">Reference proteome</keyword>
<accession>A0ACB0ZFJ1</accession>
<dbReference type="EMBL" id="CAVMJV010000033">
    <property type="protein sequence ID" value="CAK5077763.1"/>
    <property type="molecule type" value="Genomic_DNA"/>
</dbReference>
<organism evidence="1 2">
    <name type="scientific">Meloidogyne enterolobii</name>
    <name type="common">Root-knot nematode worm</name>
    <name type="synonym">Meloidogyne mayaguensis</name>
    <dbReference type="NCBI Taxonomy" id="390850"/>
    <lineage>
        <taxon>Eukaryota</taxon>
        <taxon>Metazoa</taxon>
        <taxon>Ecdysozoa</taxon>
        <taxon>Nematoda</taxon>
        <taxon>Chromadorea</taxon>
        <taxon>Rhabditida</taxon>
        <taxon>Tylenchina</taxon>
        <taxon>Tylenchomorpha</taxon>
        <taxon>Tylenchoidea</taxon>
        <taxon>Meloidogynidae</taxon>
        <taxon>Meloidogyninae</taxon>
        <taxon>Meloidogyne</taxon>
    </lineage>
</organism>
<protein>
    <submittedName>
        <fullName evidence="1">Uncharacterized protein</fullName>
    </submittedName>
</protein>
<reference evidence="1" key="1">
    <citation type="submission" date="2023-11" db="EMBL/GenBank/DDBJ databases">
        <authorList>
            <person name="Poullet M."/>
        </authorList>
    </citation>
    <scope>NUCLEOTIDE SEQUENCE</scope>
    <source>
        <strain evidence="1">E1834</strain>
    </source>
</reference>
<name>A0ACB0ZFJ1_MELEN</name>